<protein>
    <submittedName>
        <fullName evidence="2">Uncharacterized protein</fullName>
    </submittedName>
</protein>
<evidence type="ECO:0000313" key="2">
    <source>
        <dbReference type="EMBL" id="KAF2459305.1"/>
    </source>
</evidence>
<keyword evidence="1" id="KW-0812">Transmembrane</keyword>
<keyword evidence="1" id="KW-0472">Membrane</keyword>
<accession>A0A6A6P5N2</accession>
<sequence length="192" mass="21864">MLRRRRARTRGEQATGRPSTRFRRAIQRVTSNRLYVGRVWPGRLAEQGIHGWPRRARLGWVGRWSRGGLGRRRGTSYIRARTRAQPKPCVSELATAQQDSWRPSLLTVRRCLFLWALLSCRPLASLFLFLLCSSLVGGGFIVFLPGYVGSFFCSLLCRDIYAFAAEARPDCWQRARNEKAARVQLIAATAKP</sequence>
<organism evidence="2 3">
    <name type="scientific">Lineolata rhizophorae</name>
    <dbReference type="NCBI Taxonomy" id="578093"/>
    <lineage>
        <taxon>Eukaryota</taxon>
        <taxon>Fungi</taxon>
        <taxon>Dikarya</taxon>
        <taxon>Ascomycota</taxon>
        <taxon>Pezizomycotina</taxon>
        <taxon>Dothideomycetes</taxon>
        <taxon>Dothideomycetes incertae sedis</taxon>
        <taxon>Lineolatales</taxon>
        <taxon>Lineolataceae</taxon>
        <taxon>Lineolata</taxon>
    </lineage>
</organism>
<gene>
    <name evidence="2" type="ORF">BDY21DRAFT_188476</name>
</gene>
<dbReference type="AlphaFoldDB" id="A0A6A6P5N2"/>
<feature type="transmembrane region" description="Helical" evidence="1">
    <location>
        <begin position="137"/>
        <end position="157"/>
    </location>
</feature>
<evidence type="ECO:0000256" key="1">
    <source>
        <dbReference type="SAM" id="Phobius"/>
    </source>
</evidence>
<name>A0A6A6P5N2_9PEZI</name>
<keyword evidence="1" id="KW-1133">Transmembrane helix</keyword>
<dbReference type="EMBL" id="MU001675">
    <property type="protein sequence ID" value="KAF2459305.1"/>
    <property type="molecule type" value="Genomic_DNA"/>
</dbReference>
<dbReference type="Proteomes" id="UP000799766">
    <property type="component" value="Unassembled WGS sequence"/>
</dbReference>
<evidence type="ECO:0000313" key="3">
    <source>
        <dbReference type="Proteomes" id="UP000799766"/>
    </source>
</evidence>
<keyword evidence="3" id="KW-1185">Reference proteome</keyword>
<feature type="transmembrane region" description="Helical" evidence="1">
    <location>
        <begin position="112"/>
        <end position="131"/>
    </location>
</feature>
<proteinExistence type="predicted"/>
<reference evidence="2" key="1">
    <citation type="journal article" date="2020" name="Stud. Mycol.">
        <title>101 Dothideomycetes genomes: a test case for predicting lifestyles and emergence of pathogens.</title>
        <authorList>
            <person name="Haridas S."/>
            <person name="Albert R."/>
            <person name="Binder M."/>
            <person name="Bloem J."/>
            <person name="Labutti K."/>
            <person name="Salamov A."/>
            <person name="Andreopoulos B."/>
            <person name="Baker S."/>
            <person name="Barry K."/>
            <person name="Bills G."/>
            <person name="Bluhm B."/>
            <person name="Cannon C."/>
            <person name="Castanera R."/>
            <person name="Culley D."/>
            <person name="Daum C."/>
            <person name="Ezra D."/>
            <person name="Gonzalez J."/>
            <person name="Henrissat B."/>
            <person name="Kuo A."/>
            <person name="Liang C."/>
            <person name="Lipzen A."/>
            <person name="Lutzoni F."/>
            <person name="Magnuson J."/>
            <person name="Mondo S."/>
            <person name="Nolan M."/>
            <person name="Ohm R."/>
            <person name="Pangilinan J."/>
            <person name="Park H.-J."/>
            <person name="Ramirez L."/>
            <person name="Alfaro M."/>
            <person name="Sun H."/>
            <person name="Tritt A."/>
            <person name="Yoshinaga Y."/>
            <person name="Zwiers L.-H."/>
            <person name="Turgeon B."/>
            <person name="Goodwin S."/>
            <person name="Spatafora J."/>
            <person name="Crous P."/>
            <person name="Grigoriev I."/>
        </authorList>
    </citation>
    <scope>NUCLEOTIDE SEQUENCE</scope>
    <source>
        <strain evidence="2">ATCC 16933</strain>
    </source>
</reference>